<dbReference type="PANTHER" id="PTHR47163:SF2">
    <property type="entry name" value="SI:DKEY-17M8.2"/>
    <property type="match status" value="1"/>
</dbReference>
<dbReference type="RefSeq" id="WP_085882321.1">
    <property type="nucleotide sequence ID" value="NZ_FWFR01000001.1"/>
</dbReference>
<protein>
    <submittedName>
        <fullName evidence="2">ISXO2-like transposase domain protein</fullName>
    </submittedName>
</protein>
<feature type="domain" description="ISXO2-like transposase" evidence="1">
    <location>
        <begin position="129"/>
        <end position="273"/>
    </location>
</feature>
<organism evidence="2 3">
    <name type="scientific">Oceanibacterium hippocampi</name>
    <dbReference type="NCBI Taxonomy" id="745714"/>
    <lineage>
        <taxon>Bacteria</taxon>
        <taxon>Pseudomonadati</taxon>
        <taxon>Pseudomonadota</taxon>
        <taxon>Alphaproteobacteria</taxon>
        <taxon>Sneathiellales</taxon>
        <taxon>Sneathiellaceae</taxon>
        <taxon>Oceanibacterium</taxon>
    </lineage>
</organism>
<dbReference type="NCBIfam" id="NF033547">
    <property type="entry name" value="transpos_IS1595"/>
    <property type="match status" value="1"/>
</dbReference>
<name>A0A1Y5S1C5_9PROT</name>
<evidence type="ECO:0000313" key="2">
    <source>
        <dbReference type="EMBL" id="SLN30387.1"/>
    </source>
</evidence>
<sequence length="294" mass="33488">MPKPTTVREFFKLFPDDAACLQHLFDVRFGQGHVCPRCEREAKWYPIEAERAFSCQWCGNHLHPTVGTIFEKSRTPLQLWFYVVFLFTTTRHGVSAKEIQRQTGVTYKTAHRMGHKIREHMAEIDGEDPLGGVGHTVEIDETMVGGVRKGKRGRGAAGKTVVLGMLQRDGAVMVKVVPNVRRSTLQPIIEANVRKGSYVDTDELASYDNLSALGYDHDTVNHSEGRYVSDEGVTVNSIENFWRHLKCSIKGTHTSVSAKYLERYAKEFEYRFNRRKRSETMLSELLSTYPTRDA</sequence>
<dbReference type="InterPro" id="IPR024442">
    <property type="entry name" value="Transposase_Zn_ribbon"/>
</dbReference>
<dbReference type="InParanoid" id="A0A1Y5S1C5"/>
<accession>A0A1Y5S1C5</accession>
<dbReference type="InterPro" id="IPR024445">
    <property type="entry name" value="Tnp_ISXO2-like"/>
</dbReference>
<evidence type="ECO:0000259" key="1">
    <source>
        <dbReference type="SMART" id="SM01126"/>
    </source>
</evidence>
<keyword evidence="3" id="KW-1185">Reference proteome</keyword>
<dbReference type="EMBL" id="FWFR01000001">
    <property type="protein sequence ID" value="SLN30387.1"/>
    <property type="molecule type" value="Genomic_DNA"/>
</dbReference>
<dbReference type="SMART" id="SM01126">
    <property type="entry name" value="DDE_Tnp_IS1595"/>
    <property type="match status" value="1"/>
</dbReference>
<dbReference type="PANTHER" id="PTHR47163">
    <property type="entry name" value="DDE_TNP_IS1595 DOMAIN-CONTAINING PROTEIN"/>
    <property type="match status" value="1"/>
</dbReference>
<proteinExistence type="predicted"/>
<dbReference type="Proteomes" id="UP000193200">
    <property type="component" value="Unassembled WGS sequence"/>
</dbReference>
<reference evidence="2 3" key="1">
    <citation type="submission" date="2017-03" db="EMBL/GenBank/DDBJ databases">
        <authorList>
            <person name="Afonso C.L."/>
            <person name="Miller P.J."/>
            <person name="Scott M.A."/>
            <person name="Spackman E."/>
            <person name="Goraichik I."/>
            <person name="Dimitrov K.M."/>
            <person name="Suarez D.L."/>
            <person name="Swayne D.E."/>
        </authorList>
    </citation>
    <scope>NUCLEOTIDE SEQUENCE [LARGE SCALE GENOMIC DNA]</scope>
    <source>
        <strain evidence="2 3">CECT 7691</strain>
    </source>
</reference>
<dbReference type="OrthoDB" id="271821at2"/>
<evidence type="ECO:0000313" key="3">
    <source>
        <dbReference type="Proteomes" id="UP000193200"/>
    </source>
</evidence>
<gene>
    <name evidence="2" type="ORF">OCH7691_01057</name>
</gene>
<dbReference type="Pfam" id="PF12760">
    <property type="entry name" value="Zn_ribbon_IS1595"/>
    <property type="match status" value="1"/>
</dbReference>
<dbReference type="AlphaFoldDB" id="A0A1Y5S1C5"/>
<dbReference type="Pfam" id="PF12762">
    <property type="entry name" value="DDE_Tnp_IS1595"/>
    <property type="match status" value="1"/>
</dbReference>
<dbReference type="InterPro" id="IPR053164">
    <property type="entry name" value="IS1016-like_transposase"/>
</dbReference>